<dbReference type="SUPFAM" id="SSF69118">
    <property type="entry name" value="AhpD-like"/>
    <property type="match status" value="1"/>
</dbReference>
<protein>
    <submittedName>
        <fullName evidence="2">Carboxymuconolactone decarboxylase family protein</fullName>
    </submittedName>
</protein>
<organism evidence="2 3">
    <name type="scientific">Cupriavidus lacunae</name>
    <dbReference type="NCBI Taxonomy" id="2666307"/>
    <lineage>
        <taxon>Bacteria</taxon>
        <taxon>Pseudomonadati</taxon>
        <taxon>Pseudomonadota</taxon>
        <taxon>Betaproteobacteria</taxon>
        <taxon>Burkholderiales</taxon>
        <taxon>Burkholderiaceae</taxon>
        <taxon>Cupriavidus</taxon>
    </lineage>
</organism>
<evidence type="ECO:0000313" key="3">
    <source>
        <dbReference type="Proteomes" id="UP000255165"/>
    </source>
</evidence>
<accession>A0A370NNP4</accession>
<dbReference type="Proteomes" id="UP000255165">
    <property type="component" value="Unassembled WGS sequence"/>
</dbReference>
<name>A0A370NNP4_9BURK</name>
<evidence type="ECO:0000313" key="2">
    <source>
        <dbReference type="EMBL" id="RDK07235.1"/>
    </source>
</evidence>
<comment type="caution">
    <text evidence="2">The sequence shown here is derived from an EMBL/GenBank/DDBJ whole genome shotgun (WGS) entry which is preliminary data.</text>
</comment>
<feature type="domain" description="Carboxymuconolactone decarboxylase-like" evidence="1">
    <location>
        <begin position="34"/>
        <end position="100"/>
    </location>
</feature>
<dbReference type="Gene3D" id="1.20.1290.10">
    <property type="entry name" value="AhpD-like"/>
    <property type="match status" value="1"/>
</dbReference>
<dbReference type="GO" id="GO:0051920">
    <property type="term" value="F:peroxiredoxin activity"/>
    <property type="evidence" value="ECO:0007669"/>
    <property type="project" value="InterPro"/>
</dbReference>
<evidence type="ECO:0000259" key="1">
    <source>
        <dbReference type="Pfam" id="PF02627"/>
    </source>
</evidence>
<dbReference type="AlphaFoldDB" id="A0A370NNP4"/>
<dbReference type="RefSeq" id="WP_115214388.1">
    <property type="nucleotide sequence ID" value="NZ_QKWJ01000045.1"/>
</dbReference>
<gene>
    <name evidence="2" type="ORF">DN412_27000</name>
</gene>
<dbReference type="PANTHER" id="PTHR33930:SF2">
    <property type="entry name" value="BLR3452 PROTEIN"/>
    <property type="match status" value="1"/>
</dbReference>
<dbReference type="EMBL" id="QKWJ01000045">
    <property type="protein sequence ID" value="RDK07235.1"/>
    <property type="molecule type" value="Genomic_DNA"/>
</dbReference>
<proteinExistence type="predicted"/>
<sequence length="135" mass="14306">MSDKTSGTATPVCDHLRATGSWNPAWDPIAELDPAWTEKFMAMGAHTVMSGVLEPKVLEFIAIAVDASCTHMYAPGTRRHIRKALELGATRAEIAAVLQAVSVLGIHTSSLGAPILLEELAAIEQARTTTTRAAA</sequence>
<reference evidence="3" key="1">
    <citation type="submission" date="2018-06" db="EMBL/GenBank/DDBJ databases">
        <authorList>
            <person name="Feng T."/>
            <person name="Jeon C.O."/>
        </authorList>
    </citation>
    <scope>NUCLEOTIDE SEQUENCE [LARGE SCALE GENOMIC DNA]</scope>
    <source>
        <strain evidence="3">S23</strain>
    </source>
</reference>
<dbReference type="InterPro" id="IPR029032">
    <property type="entry name" value="AhpD-like"/>
</dbReference>
<keyword evidence="3" id="KW-1185">Reference proteome</keyword>
<dbReference type="InterPro" id="IPR003779">
    <property type="entry name" value="CMD-like"/>
</dbReference>
<dbReference type="PANTHER" id="PTHR33930">
    <property type="entry name" value="ALKYL HYDROPEROXIDE REDUCTASE AHPD"/>
    <property type="match status" value="1"/>
</dbReference>
<dbReference type="Pfam" id="PF02627">
    <property type="entry name" value="CMD"/>
    <property type="match status" value="1"/>
</dbReference>